<dbReference type="InterPro" id="IPR044217">
    <property type="entry name" value="CLPT1/2"/>
</dbReference>
<evidence type="ECO:0000256" key="1">
    <source>
        <dbReference type="PROSITE-ProRule" id="PRU01251"/>
    </source>
</evidence>
<dbReference type="Pfam" id="PF02861">
    <property type="entry name" value="Clp_N"/>
    <property type="match status" value="1"/>
</dbReference>
<gene>
    <name evidence="3" type="ORF">GCM10010411_48810</name>
</gene>
<dbReference type="InterPro" id="IPR053737">
    <property type="entry name" value="Type_II_TA_Toxin"/>
</dbReference>
<sequence length="336" mass="36310">MTPADLVAIAARLLNVDTPQALALVDLPAAEAALNEAALNKPTLDEAGPGDGTKGGAAIERQAAALLVALIRHRPFARANRQVALLATLQLVSERGWDLDLRPARAARDLIDAIAAGTTDQAAVTAWIAPRLRSPERPDMSKKHAHLTGRAQNVVVAARSAAVTMGHNYVGTEHLLLGLLDAGGIGGEALDRLELTPEEVRGAIEEIVGYGSDACSGEPHLTPRSKKVLDLARREAKRLRRDQVGSEHILLAILREGEGLAAQILHARKGLDRVAIVRTVMDLIRAEDAPSRGRRRTYILAELEQVFEENERLHAEVDRLRALLRRHGIEPESRSA</sequence>
<organism evidence="3 4">
    <name type="scientific">Actinomadura fulvescens</name>
    <dbReference type="NCBI Taxonomy" id="46160"/>
    <lineage>
        <taxon>Bacteria</taxon>
        <taxon>Bacillati</taxon>
        <taxon>Actinomycetota</taxon>
        <taxon>Actinomycetes</taxon>
        <taxon>Streptosporangiales</taxon>
        <taxon>Thermomonosporaceae</taxon>
        <taxon>Actinomadura</taxon>
    </lineage>
</organism>
<dbReference type="SUPFAM" id="SSF81923">
    <property type="entry name" value="Double Clp-N motif"/>
    <property type="match status" value="1"/>
</dbReference>
<reference evidence="3 4" key="1">
    <citation type="journal article" date="2019" name="Int. J. Syst. Evol. Microbiol.">
        <title>The Global Catalogue of Microorganisms (GCM) 10K type strain sequencing project: providing services to taxonomists for standard genome sequencing and annotation.</title>
        <authorList>
            <consortium name="The Broad Institute Genomics Platform"/>
            <consortium name="The Broad Institute Genome Sequencing Center for Infectious Disease"/>
            <person name="Wu L."/>
            <person name="Ma J."/>
        </authorList>
    </citation>
    <scope>NUCLEOTIDE SEQUENCE [LARGE SCALE GENOMIC DNA]</scope>
    <source>
        <strain evidence="3 4">JCM 6833</strain>
    </source>
</reference>
<protein>
    <recommendedName>
        <fullName evidence="2">Clp R domain-containing protein</fullName>
    </recommendedName>
</protein>
<dbReference type="Proteomes" id="UP001501509">
    <property type="component" value="Unassembled WGS sequence"/>
</dbReference>
<dbReference type="Gene3D" id="1.20.120.1870">
    <property type="entry name" value="Fic/DOC protein, Fido domain"/>
    <property type="match status" value="1"/>
</dbReference>
<name>A0ABN3PYP2_9ACTN</name>
<dbReference type="EMBL" id="BAAATD010000006">
    <property type="protein sequence ID" value="GAA2608802.1"/>
    <property type="molecule type" value="Genomic_DNA"/>
</dbReference>
<dbReference type="InterPro" id="IPR004176">
    <property type="entry name" value="Clp_R_N"/>
</dbReference>
<dbReference type="PROSITE" id="PS51903">
    <property type="entry name" value="CLP_R"/>
    <property type="match status" value="1"/>
</dbReference>
<keyword evidence="1" id="KW-0677">Repeat</keyword>
<dbReference type="PANTHER" id="PTHR47016">
    <property type="entry name" value="ATP-DEPENDENT CLP PROTEASE ATP-BINDING SUBUNIT CLPT1, CHLOROPLASTIC"/>
    <property type="match status" value="1"/>
</dbReference>
<comment type="caution">
    <text evidence="3">The sequence shown here is derived from an EMBL/GenBank/DDBJ whole genome shotgun (WGS) entry which is preliminary data.</text>
</comment>
<evidence type="ECO:0000259" key="2">
    <source>
        <dbReference type="PROSITE" id="PS51903"/>
    </source>
</evidence>
<dbReference type="InterPro" id="IPR036628">
    <property type="entry name" value="Clp_N_dom_sf"/>
</dbReference>
<accession>A0ABN3PYP2</accession>
<feature type="domain" description="Clp R" evidence="2">
    <location>
        <begin position="140"/>
        <end position="287"/>
    </location>
</feature>
<dbReference type="Gene3D" id="1.10.1780.10">
    <property type="entry name" value="Clp, N-terminal domain"/>
    <property type="match status" value="1"/>
</dbReference>
<dbReference type="PANTHER" id="PTHR47016:SF5">
    <property type="entry name" value="CLP DOMAIN SUPERFAMILY PROTEIN"/>
    <property type="match status" value="1"/>
</dbReference>
<dbReference type="RefSeq" id="WP_344544387.1">
    <property type="nucleotide sequence ID" value="NZ_BAAATD010000006.1"/>
</dbReference>
<proteinExistence type="predicted"/>
<evidence type="ECO:0000313" key="4">
    <source>
        <dbReference type="Proteomes" id="UP001501509"/>
    </source>
</evidence>
<evidence type="ECO:0000313" key="3">
    <source>
        <dbReference type="EMBL" id="GAA2608802.1"/>
    </source>
</evidence>
<keyword evidence="4" id="KW-1185">Reference proteome</keyword>